<feature type="region of interest" description="Disordered" evidence="1">
    <location>
        <begin position="1"/>
        <end position="46"/>
    </location>
</feature>
<dbReference type="AlphaFoldDB" id="A0A8U8C4W7"/>
<sequence length="122" mass="14086">MKKIWNGVQKMKDRNKNSNSPSDDTSEDAVGNCPGFQSKHRVHYGQVPVQGQQDYEEDATVERLPKNPVVNCVISPKGERKYEQQIRNCQVEQVDVSHTFQSLVFDQDKDNKHVAYQAKYHH</sequence>
<dbReference type="Ensembl" id="ENSCPVT00000025575.1">
    <property type="protein sequence ID" value="ENSCPVP00000025031.1"/>
    <property type="gene ID" value="ENSCPVG00000017258.1"/>
</dbReference>
<protein>
    <submittedName>
        <fullName evidence="2">Uncharacterized protein</fullName>
    </submittedName>
</protein>
<proteinExistence type="predicted"/>
<organism evidence="2 3">
    <name type="scientific">Geospiza parvula</name>
    <name type="common">Small tree-finch</name>
    <name type="synonym">Camarhynchus parvulus</name>
    <dbReference type="NCBI Taxonomy" id="87175"/>
    <lineage>
        <taxon>Eukaryota</taxon>
        <taxon>Metazoa</taxon>
        <taxon>Chordata</taxon>
        <taxon>Craniata</taxon>
        <taxon>Vertebrata</taxon>
        <taxon>Euteleostomi</taxon>
        <taxon>Archelosauria</taxon>
        <taxon>Archosauria</taxon>
        <taxon>Dinosauria</taxon>
        <taxon>Saurischia</taxon>
        <taxon>Theropoda</taxon>
        <taxon>Coelurosauria</taxon>
        <taxon>Aves</taxon>
        <taxon>Neognathae</taxon>
        <taxon>Neoaves</taxon>
        <taxon>Telluraves</taxon>
        <taxon>Australaves</taxon>
        <taxon>Passeriformes</taxon>
        <taxon>Thraupidae</taxon>
        <taxon>Camarhynchus</taxon>
    </lineage>
</organism>
<name>A0A8U8C4W7_GEOPR</name>
<accession>A0A8U8C4W7</accession>
<evidence type="ECO:0000256" key="1">
    <source>
        <dbReference type="SAM" id="MobiDB-lite"/>
    </source>
</evidence>
<evidence type="ECO:0000313" key="2">
    <source>
        <dbReference type="Ensembl" id="ENSCPVP00000025031.1"/>
    </source>
</evidence>
<reference evidence="2" key="1">
    <citation type="submission" date="2020-02" db="EMBL/GenBank/DDBJ databases">
        <authorList>
            <person name="Enbody D E."/>
            <person name="Pettersson E M."/>
        </authorList>
    </citation>
    <scope>NUCLEOTIDE SEQUENCE [LARGE SCALE GENOMIC DNA]</scope>
</reference>
<reference evidence="2" key="2">
    <citation type="submission" date="2025-08" db="UniProtKB">
        <authorList>
            <consortium name="Ensembl"/>
        </authorList>
    </citation>
    <scope>IDENTIFICATION</scope>
</reference>
<reference evidence="2" key="3">
    <citation type="submission" date="2025-09" db="UniProtKB">
        <authorList>
            <consortium name="Ensembl"/>
        </authorList>
    </citation>
    <scope>IDENTIFICATION</scope>
</reference>
<keyword evidence="3" id="KW-1185">Reference proteome</keyword>
<evidence type="ECO:0000313" key="3">
    <source>
        <dbReference type="Proteomes" id="UP000694382"/>
    </source>
</evidence>
<dbReference type="Proteomes" id="UP000694382">
    <property type="component" value="Chromosome 2"/>
</dbReference>